<evidence type="ECO:0000256" key="3">
    <source>
        <dbReference type="ARBA" id="ARBA00011738"/>
    </source>
</evidence>
<sequence>MVASNVSSSTTPPVLKPTPGPDAPMREQMEAYIRRMQQVIATNLEKLEPNGKKFQYDEWKRGETGGGGVSAVLQNGDTFEKAGVNISVVHGELPPAAIEKMRVNHKNMTANSDGKLPFFACGLSQVLHPTNPMCPTVHLNYRYFETMNQDGTPQAWWFGGGTDLTPSYLFEEDVIHFHNSLKDACDQHDPEYYPKFKKWCDEYFYLPHRNECRGVGGIFFDDLDNKDPQELFEFAQTCLNSFLPGYVPIIEKRMNQPFTKEQKWWQQIRRGRYVEFNLVHDRGTQFGLQTPGSRIESILMSLPLTAGWVYQHSPEEGSREQELLDVLKMPREWLP</sequence>
<dbReference type="InterPro" id="IPR001260">
    <property type="entry name" value="Coprogen_oxidase_aer"/>
</dbReference>
<evidence type="ECO:0000313" key="10">
    <source>
        <dbReference type="Proteomes" id="UP000095009"/>
    </source>
</evidence>
<dbReference type="NCBIfam" id="NF003727">
    <property type="entry name" value="PRK05330.1"/>
    <property type="match status" value="1"/>
</dbReference>
<evidence type="ECO:0000256" key="4">
    <source>
        <dbReference type="ARBA" id="ARBA00012869"/>
    </source>
</evidence>
<dbReference type="OrthoDB" id="15318at2759"/>
<dbReference type="PRINTS" id="PR00073">
    <property type="entry name" value="COPRGNOXDASE"/>
</dbReference>
<dbReference type="PROSITE" id="PS01021">
    <property type="entry name" value="COPROGEN_OXIDASE"/>
    <property type="match status" value="1"/>
</dbReference>
<dbReference type="GO" id="GO:0005737">
    <property type="term" value="C:cytoplasm"/>
    <property type="evidence" value="ECO:0007669"/>
    <property type="project" value="TreeGrafter"/>
</dbReference>
<dbReference type="EMBL" id="KV454415">
    <property type="protein sequence ID" value="ODQ63423.1"/>
    <property type="molecule type" value="Genomic_DNA"/>
</dbReference>
<feature type="compositionally biased region" description="Polar residues" evidence="8">
    <location>
        <begin position="1"/>
        <end position="12"/>
    </location>
</feature>
<dbReference type="InterPro" id="IPR036406">
    <property type="entry name" value="Coprogen_oxidase_aer_sf"/>
</dbReference>
<dbReference type="PANTHER" id="PTHR10755:SF0">
    <property type="entry name" value="OXYGEN-DEPENDENT COPROPORPHYRINOGEN-III OXIDASE, MITOCHONDRIAL"/>
    <property type="match status" value="1"/>
</dbReference>
<comment type="subunit">
    <text evidence="3">Homodimer.</text>
</comment>
<evidence type="ECO:0000256" key="5">
    <source>
        <dbReference type="ARBA" id="ARBA00023002"/>
    </source>
</evidence>
<organism evidence="9 10">
    <name type="scientific">Nadsonia fulvescens var. elongata DSM 6958</name>
    <dbReference type="NCBI Taxonomy" id="857566"/>
    <lineage>
        <taxon>Eukaryota</taxon>
        <taxon>Fungi</taxon>
        <taxon>Dikarya</taxon>
        <taxon>Ascomycota</taxon>
        <taxon>Saccharomycotina</taxon>
        <taxon>Dipodascomycetes</taxon>
        <taxon>Dipodascales</taxon>
        <taxon>Dipodascales incertae sedis</taxon>
        <taxon>Nadsonia</taxon>
    </lineage>
</organism>
<reference evidence="9 10" key="1">
    <citation type="journal article" date="2016" name="Proc. Natl. Acad. Sci. U.S.A.">
        <title>Comparative genomics of biotechnologically important yeasts.</title>
        <authorList>
            <person name="Riley R."/>
            <person name="Haridas S."/>
            <person name="Wolfe K.H."/>
            <person name="Lopes M.R."/>
            <person name="Hittinger C.T."/>
            <person name="Goeker M."/>
            <person name="Salamov A.A."/>
            <person name="Wisecaver J.H."/>
            <person name="Long T.M."/>
            <person name="Calvey C.H."/>
            <person name="Aerts A.L."/>
            <person name="Barry K.W."/>
            <person name="Choi C."/>
            <person name="Clum A."/>
            <person name="Coughlan A.Y."/>
            <person name="Deshpande S."/>
            <person name="Douglass A.P."/>
            <person name="Hanson S.J."/>
            <person name="Klenk H.-P."/>
            <person name="LaButti K.M."/>
            <person name="Lapidus A."/>
            <person name="Lindquist E.A."/>
            <person name="Lipzen A.M."/>
            <person name="Meier-Kolthoff J.P."/>
            <person name="Ohm R.A."/>
            <person name="Otillar R.P."/>
            <person name="Pangilinan J.L."/>
            <person name="Peng Y."/>
            <person name="Rokas A."/>
            <person name="Rosa C.A."/>
            <person name="Scheuner C."/>
            <person name="Sibirny A.A."/>
            <person name="Slot J.C."/>
            <person name="Stielow J.B."/>
            <person name="Sun H."/>
            <person name="Kurtzman C.P."/>
            <person name="Blackwell M."/>
            <person name="Grigoriev I.V."/>
            <person name="Jeffries T.W."/>
        </authorList>
    </citation>
    <scope>NUCLEOTIDE SEQUENCE [LARGE SCALE GENOMIC DNA]</scope>
    <source>
        <strain evidence="9 10">DSM 6958</strain>
    </source>
</reference>
<keyword evidence="7" id="KW-0627">Porphyrin biosynthesis</keyword>
<dbReference type="FunFam" id="3.40.1500.10:FF:000002">
    <property type="entry name" value="oxygen-dependent coproporphyrinogen-III oxidase, mitochondrial"/>
    <property type="match status" value="1"/>
</dbReference>
<keyword evidence="5" id="KW-0560">Oxidoreductase</keyword>
<dbReference type="InterPro" id="IPR018375">
    <property type="entry name" value="Coprogen_oxidase_CS"/>
</dbReference>
<accession>A0A1E3PDC4</accession>
<evidence type="ECO:0000256" key="8">
    <source>
        <dbReference type="SAM" id="MobiDB-lite"/>
    </source>
</evidence>
<dbReference type="EC" id="1.3.3.3" evidence="4"/>
<protein>
    <recommendedName>
        <fullName evidence="4">coproporphyrinogen oxidase</fullName>
        <ecNumber evidence="4">1.3.3.3</ecNumber>
    </recommendedName>
</protein>
<dbReference type="AlphaFoldDB" id="A0A1E3PDC4"/>
<dbReference type="PIRSF" id="PIRSF000166">
    <property type="entry name" value="Coproporphyri_ox"/>
    <property type="match status" value="1"/>
</dbReference>
<dbReference type="Proteomes" id="UP000095009">
    <property type="component" value="Unassembled WGS sequence"/>
</dbReference>
<dbReference type="UniPathway" id="UPA00251">
    <property type="reaction ID" value="UER00322"/>
</dbReference>
<evidence type="ECO:0000256" key="1">
    <source>
        <dbReference type="ARBA" id="ARBA00005168"/>
    </source>
</evidence>
<feature type="region of interest" description="Disordered" evidence="8">
    <location>
        <begin position="1"/>
        <end position="25"/>
    </location>
</feature>
<dbReference type="SUPFAM" id="SSF102886">
    <property type="entry name" value="Coproporphyrinogen III oxidase"/>
    <property type="match status" value="1"/>
</dbReference>
<comment type="pathway">
    <text evidence="1">Porphyrin-containing compound metabolism; protoporphyrin-IX biosynthesis; protoporphyrinogen-IX from coproporphyrinogen-III (O2 route): step 1/1.</text>
</comment>
<dbReference type="Pfam" id="PF01218">
    <property type="entry name" value="Coprogen_oxidas"/>
    <property type="match status" value="1"/>
</dbReference>
<evidence type="ECO:0000256" key="7">
    <source>
        <dbReference type="ARBA" id="ARBA00023244"/>
    </source>
</evidence>
<proteinExistence type="inferred from homology"/>
<keyword evidence="6" id="KW-0350">Heme biosynthesis</keyword>
<dbReference type="GO" id="GO:0004109">
    <property type="term" value="F:coproporphyrinogen oxidase activity"/>
    <property type="evidence" value="ECO:0007669"/>
    <property type="project" value="UniProtKB-EC"/>
</dbReference>
<name>A0A1E3PDC4_9ASCO</name>
<evidence type="ECO:0000256" key="6">
    <source>
        <dbReference type="ARBA" id="ARBA00023133"/>
    </source>
</evidence>
<evidence type="ECO:0000313" key="9">
    <source>
        <dbReference type="EMBL" id="ODQ63423.1"/>
    </source>
</evidence>
<evidence type="ECO:0000256" key="2">
    <source>
        <dbReference type="ARBA" id="ARBA00010644"/>
    </source>
</evidence>
<dbReference type="Gene3D" id="3.40.1500.10">
    <property type="entry name" value="Coproporphyrinogen III oxidase, aerobic"/>
    <property type="match status" value="1"/>
</dbReference>
<dbReference type="PANTHER" id="PTHR10755">
    <property type="entry name" value="COPROPORPHYRINOGEN III OXIDASE, MITOCHONDRIAL"/>
    <property type="match status" value="1"/>
</dbReference>
<dbReference type="STRING" id="857566.A0A1E3PDC4"/>
<gene>
    <name evidence="9" type="ORF">NADFUDRAFT_28891</name>
</gene>
<comment type="similarity">
    <text evidence="2">Belongs to the aerobic coproporphyrinogen-III oxidase family.</text>
</comment>
<dbReference type="GO" id="GO:0006782">
    <property type="term" value="P:protoporphyrinogen IX biosynthetic process"/>
    <property type="evidence" value="ECO:0007669"/>
    <property type="project" value="UniProtKB-UniPathway"/>
</dbReference>
<keyword evidence="10" id="KW-1185">Reference proteome</keyword>